<keyword evidence="2" id="KW-1003">Cell membrane</keyword>
<keyword evidence="5" id="KW-0472">Membrane</keyword>
<gene>
    <name evidence="7" type="ORF">KUV26_03915</name>
</gene>
<evidence type="ECO:0000256" key="6">
    <source>
        <dbReference type="ARBA" id="ARBA00023315"/>
    </source>
</evidence>
<dbReference type="CDD" id="cd07984">
    <property type="entry name" value="LPLAT_LABLAT-like"/>
    <property type="match status" value="1"/>
</dbReference>
<dbReference type="EMBL" id="JAHVJA010000001">
    <property type="protein sequence ID" value="MBY6138572.1"/>
    <property type="molecule type" value="Genomic_DNA"/>
</dbReference>
<evidence type="ECO:0000256" key="5">
    <source>
        <dbReference type="ARBA" id="ARBA00023136"/>
    </source>
</evidence>
<dbReference type="GO" id="GO:0016746">
    <property type="term" value="F:acyltransferase activity"/>
    <property type="evidence" value="ECO:0007669"/>
    <property type="project" value="UniProtKB-KW"/>
</dbReference>
<organism evidence="7 8">
    <name type="scientific">Leisingera daeponensis</name>
    <dbReference type="NCBI Taxonomy" id="405746"/>
    <lineage>
        <taxon>Bacteria</taxon>
        <taxon>Pseudomonadati</taxon>
        <taxon>Pseudomonadota</taxon>
        <taxon>Alphaproteobacteria</taxon>
        <taxon>Rhodobacterales</taxon>
        <taxon>Roseobacteraceae</taxon>
        <taxon>Leisingera</taxon>
    </lineage>
</organism>
<evidence type="ECO:0000256" key="2">
    <source>
        <dbReference type="ARBA" id="ARBA00022475"/>
    </source>
</evidence>
<evidence type="ECO:0000256" key="3">
    <source>
        <dbReference type="ARBA" id="ARBA00022519"/>
    </source>
</evidence>
<evidence type="ECO:0000256" key="4">
    <source>
        <dbReference type="ARBA" id="ARBA00022679"/>
    </source>
</evidence>
<evidence type="ECO:0000313" key="8">
    <source>
        <dbReference type="Proteomes" id="UP000766629"/>
    </source>
</evidence>
<dbReference type="RefSeq" id="WP_222507379.1">
    <property type="nucleotide sequence ID" value="NZ_JAHVJA010000001.1"/>
</dbReference>
<reference evidence="7 8" key="1">
    <citation type="submission" date="2021-06" db="EMBL/GenBank/DDBJ databases">
        <title>50 bacteria genomes isolated from Dapeng, Shenzhen, China.</title>
        <authorList>
            <person name="Zheng W."/>
            <person name="Yu S."/>
            <person name="Huang Y."/>
        </authorList>
    </citation>
    <scope>NUCLEOTIDE SEQUENCE [LARGE SCALE GENOMIC DNA]</scope>
    <source>
        <strain evidence="7 8">DP1N14-2</strain>
    </source>
</reference>
<dbReference type="Pfam" id="PF03279">
    <property type="entry name" value="Lip_A_acyltrans"/>
    <property type="match status" value="1"/>
</dbReference>
<keyword evidence="6 7" id="KW-0012">Acyltransferase</keyword>
<keyword evidence="8" id="KW-1185">Reference proteome</keyword>
<name>A0ABS7NBJ0_9RHOB</name>
<evidence type="ECO:0000256" key="1">
    <source>
        <dbReference type="ARBA" id="ARBA00004533"/>
    </source>
</evidence>
<sequence length="310" mass="34138">MPADPSELSTWSHVKYFGSNLFLRGLLQGMKLVPYRYRVPMMGRLVTAMGRLAGFDKRVRDNLKLVSPELSDMDPAELYRDVSDNAGRMIAEIYAGAPFHDRAMAAPVTGPGLKALEEARAAGRPVLLATAHFGNYDAARAALVGRGHAMGALYRRMANPYFNEHYVEAIKQNGEPMFEQGKRGMVELVRHLKKGGIAAIVTDLHAQGGKLIDFFGKPAVTSTVPAELALKFGAALIPVYAVRQENGLDFEIVMNAEVPPSDPLTMTRALSADLEAIVRKHTGQWFWIHRRWKPYVPVGKAARQSGAEPE</sequence>
<comment type="subcellular location">
    <subcellularLocation>
        <location evidence="1">Cell inner membrane</location>
    </subcellularLocation>
</comment>
<accession>A0ABS7NBJ0</accession>
<dbReference type="Proteomes" id="UP000766629">
    <property type="component" value="Unassembled WGS sequence"/>
</dbReference>
<protein>
    <submittedName>
        <fullName evidence="7">Lysophospholipid acyltransferase family protein</fullName>
    </submittedName>
</protein>
<dbReference type="PANTHER" id="PTHR30606:SF10">
    <property type="entry name" value="PHOSPHATIDYLINOSITOL MANNOSIDE ACYLTRANSFERASE"/>
    <property type="match status" value="1"/>
</dbReference>
<keyword evidence="3" id="KW-0997">Cell inner membrane</keyword>
<keyword evidence="4" id="KW-0808">Transferase</keyword>
<proteinExistence type="predicted"/>
<dbReference type="PANTHER" id="PTHR30606">
    <property type="entry name" value="LIPID A BIOSYNTHESIS LAUROYL ACYLTRANSFERASE"/>
    <property type="match status" value="1"/>
</dbReference>
<dbReference type="InterPro" id="IPR004960">
    <property type="entry name" value="LipA_acyltrans"/>
</dbReference>
<evidence type="ECO:0000313" key="7">
    <source>
        <dbReference type="EMBL" id="MBY6138572.1"/>
    </source>
</evidence>
<comment type="caution">
    <text evidence="7">The sequence shown here is derived from an EMBL/GenBank/DDBJ whole genome shotgun (WGS) entry which is preliminary data.</text>
</comment>